<proteinExistence type="predicted"/>
<evidence type="ECO:0000313" key="2">
    <source>
        <dbReference type="Proteomes" id="UP000054821"/>
    </source>
</evidence>
<dbReference type="EMBL" id="JPDN02000051">
    <property type="protein sequence ID" value="PON21351.1"/>
    <property type="molecule type" value="Genomic_DNA"/>
</dbReference>
<reference evidence="1 2" key="1">
    <citation type="journal article" date="2016" name="Genome Announc.">
        <title>Draft Whole-Genome Sequence of Trichoderma gamsii T6085, a Promising Biocontrol Agent of Fusarium Head Blight on Wheat.</title>
        <authorList>
            <person name="Baroncelli R."/>
            <person name="Zapparata A."/>
            <person name="Piaggeschi G."/>
            <person name="Sarrocco S."/>
            <person name="Vannacci G."/>
        </authorList>
    </citation>
    <scope>NUCLEOTIDE SEQUENCE [LARGE SCALE GENOMIC DNA]</scope>
    <source>
        <strain evidence="1 2">T6085</strain>
    </source>
</reference>
<evidence type="ECO:0000313" key="1">
    <source>
        <dbReference type="EMBL" id="PON21351.1"/>
    </source>
</evidence>
<name>A0A2P4ZAU2_9HYPO</name>
<sequence length="44" mass="4904">MILAEPRAFPVGLCWIQGLPYMDRMAGSKTSHQLRSGSVVLLWS</sequence>
<keyword evidence="2" id="KW-1185">Reference proteome</keyword>
<dbReference type="RefSeq" id="XP_024404622.1">
    <property type="nucleotide sequence ID" value="XM_024550639.1"/>
</dbReference>
<dbReference type="GeneID" id="36347869"/>
<organism evidence="1 2">
    <name type="scientific">Trichoderma gamsii</name>
    <dbReference type="NCBI Taxonomy" id="398673"/>
    <lineage>
        <taxon>Eukaryota</taxon>
        <taxon>Fungi</taxon>
        <taxon>Dikarya</taxon>
        <taxon>Ascomycota</taxon>
        <taxon>Pezizomycotina</taxon>
        <taxon>Sordariomycetes</taxon>
        <taxon>Hypocreomycetidae</taxon>
        <taxon>Hypocreales</taxon>
        <taxon>Hypocreaceae</taxon>
        <taxon>Trichoderma</taxon>
    </lineage>
</organism>
<protein>
    <submittedName>
        <fullName evidence="1">Uncharacterized protein</fullName>
    </submittedName>
</protein>
<comment type="caution">
    <text evidence="1">The sequence shown here is derived from an EMBL/GenBank/DDBJ whole genome shotgun (WGS) entry which is preliminary data.</text>
</comment>
<gene>
    <name evidence="1" type="ORF">TGAM01_v209802</name>
</gene>
<dbReference type="AlphaFoldDB" id="A0A2P4ZAU2"/>
<dbReference type="Proteomes" id="UP000054821">
    <property type="component" value="Unassembled WGS sequence"/>
</dbReference>
<accession>A0A2P4ZAU2</accession>